<dbReference type="OrthoDB" id="9762169at2"/>
<comment type="catalytic activity">
    <reaction evidence="7">
        <text>L-threonyl-[protein] + ATP = O-phospho-L-threonyl-[protein] + ADP + H(+)</text>
        <dbReference type="Rhea" id="RHEA:46608"/>
        <dbReference type="Rhea" id="RHEA-COMP:11060"/>
        <dbReference type="Rhea" id="RHEA-COMP:11605"/>
        <dbReference type="ChEBI" id="CHEBI:15378"/>
        <dbReference type="ChEBI" id="CHEBI:30013"/>
        <dbReference type="ChEBI" id="CHEBI:30616"/>
        <dbReference type="ChEBI" id="CHEBI:61977"/>
        <dbReference type="ChEBI" id="CHEBI:456216"/>
        <dbReference type="EC" id="2.7.11.1"/>
    </reaction>
</comment>
<keyword evidence="12" id="KW-0812">Transmembrane</keyword>
<evidence type="ECO:0000256" key="7">
    <source>
        <dbReference type="ARBA" id="ARBA00047899"/>
    </source>
</evidence>
<feature type="region of interest" description="Disordered" evidence="11">
    <location>
        <begin position="297"/>
        <end position="344"/>
    </location>
</feature>
<feature type="compositionally biased region" description="Polar residues" evidence="11">
    <location>
        <begin position="308"/>
        <end position="326"/>
    </location>
</feature>
<feature type="transmembrane region" description="Helical" evidence="12">
    <location>
        <begin position="346"/>
        <end position="368"/>
    </location>
</feature>
<keyword evidence="12" id="KW-0472">Membrane</keyword>
<keyword evidence="5 14" id="KW-0418">Kinase</keyword>
<evidence type="ECO:0000256" key="5">
    <source>
        <dbReference type="ARBA" id="ARBA00022777"/>
    </source>
</evidence>
<dbReference type="PANTHER" id="PTHR43289">
    <property type="entry name" value="MITOGEN-ACTIVATED PROTEIN KINASE KINASE KINASE 20-RELATED"/>
    <property type="match status" value="1"/>
</dbReference>
<keyword evidence="12" id="KW-1133">Transmembrane helix</keyword>
<feature type="domain" description="Protein kinase" evidence="13">
    <location>
        <begin position="10"/>
        <end position="269"/>
    </location>
</feature>
<dbReference type="GO" id="GO:0004674">
    <property type="term" value="F:protein serine/threonine kinase activity"/>
    <property type="evidence" value="ECO:0007669"/>
    <property type="project" value="UniProtKB-KW"/>
</dbReference>
<dbReference type="InterPro" id="IPR008271">
    <property type="entry name" value="Ser/Thr_kinase_AS"/>
</dbReference>
<feature type="compositionally biased region" description="Low complexity" evidence="11">
    <location>
        <begin position="383"/>
        <end position="416"/>
    </location>
</feature>
<dbReference type="Gene3D" id="1.10.510.10">
    <property type="entry name" value="Transferase(Phosphotransferase) domain 1"/>
    <property type="match status" value="1"/>
</dbReference>
<feature type="coiled-coil region" evidence="10">
    <location>
        <begin position="459"/>
        <end position="486"/>
    </location>
</feature>
<dbReference type="PROSITE" id="PS00107">
    <property type="entry name" value="PROTEIN_KINASE_ATP"/>
    <property type="match status" value="1"/>
</dbReference>
<organism evidence="14 15">
    <name type="scientific">Kitasatospora cheerisanensis KCTC 2395</name>
    <dbReference type="NCBI Taxonomy" id="1348663"/>
    <lineage>
        <taxon>Bacteria</taxon>
        <taxon>Bacillati</taxon>
        <taxon>Actinomycetota</taxon>
        <taxon>Actinomycetes</taxon>
        <taxon>Kitasatosporales</taxon>
        <taxon>Streptomycetaceae</taxon>
        <taxon>Kitasatospora</taxon>
    </lineage>
</organism>
<proteinExistence type="predicted"/>
<dbReference type="eggNOG" id="COG0515">
    <property type="taxonomic scope" value="Bacteria"/>
</dbReference>
<keyword evidence="15" id="KW-1185">Reference proteome</keyword>
<evidence type="ECO:0000259" key="13">
    <source>
        <dbReference type="PROSITE" id="PS50011"/>
    </source>
</evidence>
<dbReference type="PROSITE" id="PS00108">
    <property type="entry name" value="PROTEIN_KINASE_ST"/>
    <property type="match status" value="1"/>
</dbReference>
<dbReference type="RefSeq" id="WP_051653145.1">
    <property type="nucleotide sequence ID" value="NZ_KK853997.1"/>
</dbReference>
<dbReference type="CDD" id="cd14014">
    <property type="entry name" value="STKc_PknB_like"/>
    <property type="match status" value="1"/>
</dbReference>
<dbReference type="HOGENOM" id="CLU_000288_63_44_11"/>
<dbReference type="Pfam" id="PF00069">
    <property type="entry name" value="Pkinase"/>
    <property type="match status" value="1"/>
</dbReference>
<evidence type="ECO:0000256" key="11">
    <source>
        <dbReference type="SAM" id="MobiDB-lite"/>
    </source>
</evidence>
<accession>A0A066Z323</accession>
<dbReference type="PATRIC" id="fig|1348663.4.peg.3450"/>
<dbReference type="InterPro" id="IPR017441">
    <property type="entry name" value="Protein_kinase_ATP_BS"/>
</dbReference>
<dbReference type="FunFam" id="3.30.200.20:FF:000035">
    <property type="entry name" value="Serine/threonine protein kinase Stk1"/>
    <property type="match status" value="1"/>
</dbReference>
<evidence type="ECO:0000256" key="8">
    <source>
        <dbReference type="ARBA" id="ARBA00048679"/>
    </source>
</evidence>
<evidence type="ECO:0000256" key="3">
    <source>
        <dbReference type="ARBA" id="ARBA00022679"/>
    </source>
</evidence>
<comment type="caution">
    <text evidence="14">The sequence shown here is derived from an EMBL/GenBank/DDBJ whole genome shotgun (WGS) entry which is preliminary data.</text>
</comment>
<reference evidence="14 15" key="1">
    <citation type="submission" date="2014-05" db="EMBL/GenBank/DDBJ databases">
        <title>Draft Genome Sequence of Kitasatospora cheerisanensis KCTC 2395.</title>
        <authorList>
            <person name="Nam D.H."/>
        </authorList>
    </citation>
    <scope>NUCLEOTIDE SEQUENCE [LARGE SCALE GENOMIC DNA]</scope>
    <source>
        <strain evidence="14 15">KCTC 2395</strain>
    </source>
</reference>
<evidence type="ECO:0000313" key="15">
    <source>
        <dbReference type="Proteomes" id="UP000027178"/>
    </source>
</evidence>
<evidence type="ECO:0000256" key="1">
    <source>
        <dbReference type="ARBA" id="ARBA00012513"/>
    </source>
</evidence>
<keyword evidence="4 9" id="KW-0547">Nucleotide-binding</keyword>
<keyword evidence="10" id="KW-0175">Coiled coil</keyword>
<sequence length="509" mass="52691">MIGRALNGRYELGEILGVGGMATVYRGIDHQLGRPVAVKVLNGGLADDPRFAERFAREARMAALLVHPRIVTVFDSGIDQGSPYLVMELVHGDTLGRLIAEQGVLPVERAVGIAAAVLDALGAAHAQELVHRDIKPGNIMITHDGGVKVVDFGIARAGSSSGQQLTQTASVIGTAAYLSPEQATAGPVDARADLYAVGCVLVEMLTGAPPFTADTPVAIAFKHVTEHPAPVTALRPDVPPALDAAILRLLAKQPAERPADANAAAAELLAAVPAAPADRTAALLGGAATQVLPPVPAAFPPPPAHQPWTEQQRTSVLPPVSAQQPLLRSARYEDEEPPPRRGRNPLMYAGLGAAAFACVAGIAAFSLGGGDDPATKAQPVTGAPSAASSAPVAPPSASASARPSTSAKPSASPKASLPVQLAQLRADIAQAAFARERDRQDDLTRLLDQAAQDVNDHRADDAEGALKDAQRLLRDLQKRKAADAAAMASWQARLTALLAAVHAQAQKED</sequence>
<dbReference type="EC" id="2.7.11.1" evidence="1"/>
<dbReference type="InterPro" id="IPR000719">
    <property type="entry name" value="Prot_kinase_dom"/>
</dbReference>
<evidence type="ECO:0000256" key="2">
    <source>
        <dbReference type="ARBA" id="ARBA00022527"/>
    </source>
</evidence>
<dbReference type="FunFam" id="1.10.510.10:FF:000021">
    <property type="entry name" value="Serine/threonine protein kinase"/>
    <property type="match status" value="1"/>
</dbReference>
<feature type="binding site" evidence="9">
    <location>
        <position position="39"/>
    </location>
    <ligand>
        <name>ATP</name>
        <dbReference type="ChEBI" id="CHEBI:30616"/>
    </ligand>
</feature>
<dbReference type="AlphaFoldDB" id="A0A066Z323"/>
<name>A0A066Z323_9ACTN</name>
<evidence type="ECO:0000256" key="4">
    <source>
        <dbReference type="ARBA" id="ARBA00022741"/>
    </source>
</evidence>
<dbReference type="EMBL" id="JNBY01000091">
    <property type="protein sequence ID" value="KDN84721.1"/>
    <property type="molecule type" value="Genomic_DNA"/>
</dbReference>
<protein>
    <recommendedName>
        <fullName evidence="1">non-specific serine/threonine protein kinase</fullName>
        <ecNumber evidence="1">2.7.11.1</ecNumber>
    </recommendedName>
</protein>
<evidence type="ECO:0000313" key="14">
    <source>
        <dbReference type="EMBL" id="KDN84721.1"/>
    </source>
</evidence>
<dbReference type="GO" id="GO:0106310">
    <property type="term" value="F:protein serine kinase activity"/>
    <property type="evidence" value="ECO:0007669"/>
    <property type="project" value="RHEA"/>
</dbReference>
<dbReference type="GO" id="GO:0005524">
    <property type="term" value="F:ATP binding"/>
    <property type="evidence" value="ECO:0007669"/>
    <property type="project" value="UniProtKB-UniRule"/>
</dbReference>
<dbReference type="SMART" id="SM00220">
    <property type="entry name" value="S_TKc"/>
    <property type="match status" value="1"/>
</dbReference>
<dbReference type="InterPro" id="IPR011009">
    <property type="entry name" value="Kinase-like_dom_sf"/>
</dbReference>
<dbReference type="Proteomes" id="UP000027178">
    <property type="component" value="Unassembled WGS sequence"/>
</dbReference>
<keyword evidence="2 14" id="KW-0723">Serine/threonine-protein kinase</keyword>
<comment type="catalytic activity">
    <reaction evidence="8">
        <text>L-seryl-[protein] + ATP = O-phospho-L-seryl-[protein] + ADP + H(+)</text>
        <dbReference type="Rhea" id="RHEA:17989"/>
        <dbReference type="Rhea" id="RHEA-COMP:9863"/>
        <dbReference type="Rhea" id="RHEA-COMP:11604"/>
        <dbReference type="ChEBI" id="CHEBI:15378"/>
        <dbReference type="ChEBI" id="CHEBI:29999"/>
        <dbReference type="ChEBI" id="CHEBI:30616"/>
        <dbReference type="ChEBI" id="CHEBI:83421"/>
        <dbReference type="ChEBI" id="CHEBI:456216"/>
        <dbReference type="EC" id="2.7.11.1"/>
    </reaction>
</comment>
<evidence type="ECO:0000256" key="9">
    <source>
        <dbReference type="PROSITE-ProRule" id="PRU10141"/>
    </source>
</evidence>
<evidence type="ECO:0000256" key="10">
    <source>
        <dbReference type="SAM" id="Coils"/>
    </source>
</evidence>
<evidence type="ECO:0000256" key="6">
    <source>
        <dbReference type="ARBA" id="ARBA00022840"/>
    </source>
</evidence>
<dbReference type="SUPFAM" id="SSF56112">
    <property type="entry name" value="Protein kinase-like (PK-like)"/>
    <property type="match status" value="1"/>
</dbReference>
<feature type="region of interest" description="Disordered" evidence="11">
    <location>
        <begin position="376"/>
        <end position="416"/>
    </location>
</feature>
<keyword evidence="3 14" id="KW-0808">Transferase</keyword>
<dbReference type="GO" id="GO:0045717">
    <property type="term" value="P:negative regulation of fatty acid biosynthetic process"/>
    <property type="evidence" value="ECO:0007669"/>
    <property type="project" value="UniProtKB-ARBA"/>
</dbReference>
<keyword evidence="6 9" id="KW-0067">ATP-binding</keyword>
<dbReference type="Gene3D" id="3.30.200.20">
    <property type="entry name" value="Phosphorylase Kinase, domain 1"/>
    <property type="match status" value="1"/>
</dbReference>
<dbReference type="PANTHER" id="PTHR43289:SF6">
    <property type="entry name" value="SERINE_THREONINE-PROTEIN KINASE NEKL-3"/>
    <property type="match status" value="1"/>
</dbReference>
<evidence type="ECO:0000256" key="12">
    <source>
        <dbReference type="SAM" id="Phobius"/>
    </source>
</evidence>
<dbReference type="PROSITE" id="PS50011">
    <property type="entry name" value="PROTEIN_KINASE_DOM"/>
    <property type="match status" value="1"/>
</dbReference>
<gene>
    <name evidence="14" type="ORF">KCH_35860</name>
</gene>